<comment type="subcellular location">
    <subcellularLocation>
        <location evidence="1">Membrane</location>
    </subcellularLocation>
</comment>
<dbReference type="PANTHER" id="PTHR11923">
    <property type="entry name" value="SCAVENGER RECEPTOR CLASS B TYPE-1 SR-B1"/>
    <property type="match status" value="1"/>
</dbReference>
<dbReference type="InterPro" id="IPR002159">
    <property type="entry name" value="CD36_fam"/>
</dbReference>
<evidence type="ECO:0000256" key="2">
    <source>
        <dbReference type="ARBA" id="ARBA00010532"/>
    </source>
</evidence>
<evidence type="ECO:0000256" key="6">
    <source>
        <dbReference type="ARBA" id="ARBA00023180"/>
    </source>
</evidence>
<accession>A0A5N3UYB2</accession>
<sequence>MHLKSLVVEVVGVVVLVSHNIVLRNGSETFDSWKKPPLPVYTQFYFFNVTNPEEILNGETPRLEEVGPYTYSCMGNTGSDYICLKCCSWWAHSCE</sequence>
<feature type="chain" id="PRO_5024466320" evidence="7">
    <location>
        <begin position="19"/>
        <end position="95"/>
    </location>
</feature>
<dbReference type="GO" id="GO:0005044">
    <property type="term" value="F:scavenger receptor activity"/>
    <property type="evidence" value="ECO:0007669"/>
    <property type="project" value="TreeGrafter"/>
</dbReference>
<comment type="caution">
    <text evidence="8">The sequence shown here is derived from an EMBL/GenBank/DDBJ whole genome shotgun (WGS) entry which is preliminary data.</text>
</comment>
<keyword evidence="9" id="KW-1185">Reference proteome</keyword>
<gene>
    <name evidence="8" type="ORF">FD754_018721</name>
</gene>
<dbReference type="GO" id="GO:0006622">
    <property type="term" value="P:protein targeting to lysosome"/>
    <property type="evidence" value="ECO:0007669"/>
    <property type="project" value="TreeGrafter"/>
</dbReference>
<evidence type="ECO:0000256" key="1">
    <source>
        <dbReference type="ARBA" id="ARBA00004370"/>
    </source>
</evidence>
<protein>
    <submittedName>
        <fullName evidence="8">Uncharacterized protein</fullName>
    </submittedName>
</protein>
<comment type="similarity">
    <text evidence="2">Belongs to the CD36 family.</text>
</comment>
<keyword evidence="6" id="KW-0325">Glycoprotein</keyword>
<dbReference type="AlphaFoldDB" id="A0A5N3UYB2"/>
<name>A0A5N3UYB2_MUNMU</name>
<feature type="signal peptide" evidence="7">
    <location>
        <begin position="1"/>
        <end position="18"/>
    </location>
</feature>
<dbReference type="Pfam" id="PF01130">
    <property type="entry name" value="CD36"/>
    <property type="match status" value="1"/>
</dbReference>
<evidence type="ECO:0000313" key="9">
    <source>
        <dbReference type="Proteomes" id="UP000326458"/>
    </source>
</evidence>
<evidence type="ECO:0000256" key="3">
    <source>
        <dbReference type="ARBA" id="ARBA00022692"/>
    </source>
</evidence>
<keyword evidence="5" id="KW-0472">Membrane</keyword>
<evidence type="ECO:0000313" key="8">
    <source>
        <dbReference type="EMBL" id="KAB0341795.1"/>
    </source>
</evidence>
<dbReference type="GO" id="GO:0016020">
    <property type="term" value="C:membrane"/>
    <property type="evidence" value="ECO:0007669"/>
    <property type="project" value="UniProtKB-SubCell"/>
</dbReference>
<dbReference type="EMBL" id="VCEA01000003">
    <property type="protein sequence ID" value="KAB0341795.1"/>
    <property type="molecule type" value="Genomic_DNA"/>
</dbReference>
<evidence type="ECO:0000256" key="7">
    <source>
        <dbReference type="SAM" id="SignalP"/>
    </source>
</evidence>
<dbReference type="PRINTS" id="PR01609">
    <property type="entry name" value="CD36FAMILY"/>
</dbReference>
<evidence type="ECO:0000256" key="4">
    <source>
        <dbReference type="ARBA" id="ARBA00022989"/>
    </source>
</evidence>
<reference evidence="8 9" key="1">
    <citation type="submission" date="2019-06" db="EMBL/GenBank/DDBJ databases">
        <title>Discovery of a novel chromosome fission-fusion reversal in muntjac.</title>
        <authorList>
            <person name="Mudd A.B."/>
            <person name="Bredeson J.V."/>
            <person name="Baum R."/>
            <person name="Hockemeyer D."/>
            <person name="Rokhsar D.S."/>
        </authorList>
    </citation>
    <scope>NUCLEOTIDE SEQUENCE [LARGE SCALE GENOMIC DNA]</scope>
    <source>
        <strain evidence="8">UTSW_UCB_Mm</strain>
        <tissue evidence="8">Fibroblast cell line</tissue>
    </source>
</reference>
<keyword evidence="3" id="KW-0812">Transmembrane</keyword>
<dbReference type="Proteomes" id="UP000326458">
    <property type="component" value="Unassembled WGS sequence"/>
</dbReference>
<evidence type="ECO:0000256" key="5">
    <source>
        <dbReference type="ARBA" id="ARBA00023136"/>
    </source>
</evidence>
<keyword evidence="4" id="KW-1133">Transmembrane helix</keyword>
<dbReference type="GO" id="GO:0005737">
    <property type="term" value="C:cytoplasm"/>
    <property type="evidence" value="ECO:0007669"/>
    <property type="project" value="TreeGrafter"/>
</dbReference>
<proteinExistence type="inferred from homology"/>
<dbReference type="GO" id="GO:0006898">
    <property type="term" value="P:receptor-mediated endocytosis"/>
    <property type="evidence" value="ECO:0007669"/>
    <property type="project" value="TreeGrafter"/>
</dbReference>
<keyword evidence="7" id="KW-0732">Signal</keyword>
<organism evidence="8 9">
    <name type="scientific">Muntiacus muntjak</name>
    <name type="common">Barking deer</name>
    <name type="synonym">Indian muntjac</name>
    <dbReference type="NCBI Taxonomy" id="9888"/>
    <lineage>
        <taxon>Eukaryota</taxon>
        <taxon>Metazoa</taxon>
        <taxon>Chordata</taxon>
        <taxon>Craniata</taxon>
        <taxon>Vertebrata</taxon>
        <taxon>Euteleostomi</taxon>
        <taxon>Mammalia</taxon>
        <taxon>Eutheria</taxon>
        <taxon>Laurasiatheria</taxon>
        <taxon>Artiodactyla</taxon>
        <taxon>Ruminantia</taxon>
        <taxon>Pecora</taxon>
        <taxon>Cervidae</taxon>
        <taxon>Muntiacinae</taxon>
        <taxon>Muntiacus</taxon>
    </lineage>
</organism>
<dbReference type="PANTHER" id="PTHR11923:SF51">
    <property type="entry name" value="LYSOSOME MEMBRANE PROTEIN 2"/>
    <property type="match status" value="1"/>
</dbReference>